<proteinExistence type="predicted"/>
<feature type="transmembrane region" description="Helical" evidence="1">
    <location>
        <begin position="356"/>
        <end position="378"/>
    </location>
</feature>
<organism evidence="2 3">
    <name type="scientific">Pleurostoma richardsiae</name>
    <dbReference type="NCBI Taxonomy" id="41990"/>
    <lineage>
        <taxon>Eukaryota</taxon>
        <taxon>Fungi</taxon>
        <taxon>Dikarya</taxon>
        <taxon>Ascomycota</taxon>
        <taxon>Pezizomycotina</taxon>
        <taxon>Sordariomycetes</taxon>
        <taxon>Sordariomycetidae</taxon>
        <taxon>Calosphaeriales</taxon>
        <taxon>Pleurostomataceae</taxon>
        <taxon>Pleurostoma</taxon>
    </lineage>
</organism>
<feature type="transmembrane region" description="Helical" evidence="1">
    <location>
        <begin position="6"/>
        <end position="27"/>
    </location>
</feature>
<dbReference type="Proteomes" id="UP001174694">
    <property type="component" value="Unassembled WGS sequence"/>
</dbReference>
<evidence type="ECO:0000313" key="2">
    <source>
        <dbReference type="EMBL" id="KAJ9150778.1"/>
    </source>
</evidence>
<reference evidence="2" key="1">
    <citation type="submission" date="2022-07" db="EMBL/GenBank/DDBJ databases">
        <title>Fungi with potential for degradation of polypropylene.</title>
        <authorList>
            <person name="Gostincar C."/>
        </authorList>
    </citation>
    <scope>NUCLEOTIDE SEQUENCE</scope>
    <source>
        <strain evidence="2">EXF-13308</strain>
    </source>
</reference>
<feature type="transmembrane region" description="Helical" evidence="1">
    <location>
        <begin position="320"/>
        <end position="344"/>
    </location>
</feature>
<feature type="transmembrane region" description="Helical" evidence="1">
    <location>
        <begin position="64"/>
        <end position="85"/>
    </location>
</feature>
<gene>
    <name evidence="2" type="ORF">NKR23_g3349</name>
</gene>
<dbReference type="EMBL" id="JANBVO010000007">
    <property type="protein sequence ID" value="KAJ9150778.1"/>
    <property type="molecule type" value="Genomic_DNA"/>
</dbReference>
<comment type="caution">
    <text evidence="2">The sequence shown here is derived from an EMBL/GenBank/DDBJ whole genome shotgun (WGS) entry which is preliminary data.</text>
</comment>
<protein>
    <submittedName>
        <fullName evidence="2">Uncharacterized protein</fullName>
    </submittedName>
</protein>
<feature type="transmembrane region" description="Helical" evidence="1">
    <location>
        <begin position="246"/>
        <end position="269"/>
    </location>
</feature>
<keyword evidence="1" id="KW-1133">Transmembrane helix</keyword>
<accession>A0AA38RYL2</accession>
<dbReference type="AlphaFoldDB" id="A0AA38RYL2"/>
<keyword evidence="3" id="KW-1185">Reference proteome</keyword>
<sequence length="394" mass="42580">MAPGALSRVVVILILLGCAGFGGYGTFGAGSQNGLFEVISNSAGRPAASERYIPGGPEPIRTRYTGIVAIDDHVIVLVAFFTFLIDGPQTWDITLSYWYLMAHFCAGWTLMALEGLRKGNRGKLVSWTGIMGIVIQNVTYTVTVPLYLILHLVTSPVARPVLDPTGVLSVDPVDLILLPFTETLAFIIPAVMMSLPSPSVVSPLLHYGWDAFWQVFPVIQSVWLWALKKPLASPARTASTGNAHRQAAGCTYLFVLALSVTSQVALLAVATTPGTAVPERWAAVFSAVDLRSAFVPFWPWDTPTVDPKASPIARDGLARLARLFIQWDIYCAGTAILVWALYLHCIARPDVSSKNLIPKVAYWLLLGGPPAAAAVLLWERDEALNNANAAQKVD</sequence>
<name>A0AA38RYL2_9PEZI</name>
<evidence type="ECO:0000256" key="1">
    <source>
        <dbReference type="SAM" id="Phobius"/>
    </source>
</evidence>
<keyword evidence="1" id="KW-0472">Membrane</keyword>
<keyword evidence="1" id="KW-0812">Transmembrane</keyword>
<feature type="transmembrane region" description="Helical" evidence="1">
    <location>
        <begin position="207"/>
        <end position="226"/>
    </location>
</feature>
<feature type="transmembrane region" description="Helical" evidence="1">
    <location>
        <begin position="128"/>
        <end position="153"/>
    </location>
</feature>
<evidence type="ECO:0000313" key="3">
    <source>
        <dbReference type="Proteomes" id="UP001174694"/>
    </source>
</evidence>
<feature type="transmembrane region" description="Helical" evidence="1">
    <location>
        <begin position="173"/>
        <end position="195"/>
    </location>
</feature>
<feature type="transmembrane region" description="Helical" evidence="1">
    <location>
        <begin position="97"/>
        <end position="116"/>
    </location>
</feature>